<accession>A0A7W7GXY0</accession>
<sequence length="121" mass="13935">MDKLLDFDRRLSGLVAKPAGWDDEFRQLVSSGFTRRSWDPETPVRGVDEVVEEIEAGPGRPVRVSAEHGWLHSKLGVVTTTCTWDGISDDDDVQVVRVYTRYTETWRCEYWQETRAHRPAV</sequence>
<proteinExistence type="predicted"/>
<evidence type="ECO:0000313" key="2">
    <source>
        <dbReference type="Proteomes" id="UP000546162"/>
    </source>
</evidence>
<dbReference type="Proteomes" id="UP000546162">
    <property type="component" value="Unassembled WGS sequence"/>
</dbReference>
<dbReference type="EMBL" id="JACHNB010000001">
    <property type="protein sequence ID" value="MBB4740292.1"/>
    <property type="molecule type" value="Genomic_DNA"/>
</dbReference>
<dbReference type="RefSeq" id="WP_185040744.1">
    <property type="nucleotide sequence ID" value="NZ_BAABFG010000005.1"/>
</dbReference>
<name>A0A7W7GXY0_9ACTN</name>
<gene>
    <name evidence="1" type="ORF">BJY16_003751</name>
</gene>
<keyword evidence="2" id="KW-1185">Reference proteome</keyword>
<reference evidence="1 2" key="1">
    <citation type="submission" date="2020-08" db="EMBL/GenBank/DDBJ databases">
        <title>Sequencing the genomes of 1000 actinobacteria strains.</title>
        <authorList>
            <person name="Klenk H.-P."/>
        </authorList>
    </citation>
    <scope>NUCLEOTIDE SEQUENCE [LARGE SCALE GENOMIC DNA]</scope>
    <source>
        <strain evidence="1 2">DSM 45809</strain>
    </source>
</reference>
<protein>
    <submittedName>
        <fullName evidence="1">Uncharacterized protein</fullName>
    </submittedName>
</protein>
<dbReference type="AlphaFoldDB" id="A0A7W7GXY0"/>
<organism evidence="1 2">
    <name type="scientific">Actinoplanes octamycinicus</name>
    <dbReference type="NCBI Taxonomy" id="135948"/>
    <lineage>
        <taxon>Bacteria</taxon>
        <taxon>Bacillati</taxon>
        <taxon>Actinomycetota</taxon>
        <taxon>Actinomycetes</taxon>
        <taxon>Micromonosporales</taxon>
        <taxon>Micromonosporaceae</taxon>
        <taxon>Actinoplanes</taxon>
    </lineage>
</organism>
<evidence type="ECO:0000313" key="1">
    <source>
        <dbReference type="EMBL" id="MBB4740292.1"/>
    </source>
</evidence>
<comment type="caution">
    <text evidence="1">The sequence shown here is derived from an EMBL/GenBank/DDBJ whole genome shotgun (WGS) entry which is preliminary data.</text>
</comment>